<organism evidence="4 5">
    <name type="scientific">Solanum stoloniferum</name>
    <dbReference type="NCBI Taxonomy" id="62892"/>
    <lineage>
        <taxon>Eukaryota</taxon>
        <taxon>Viridiplantae</taxon>
        <taxon>Streptophyta</taxon>
        <taxon>Embryophyta</taxon>
        <taxon>Tracheophyta</taxon>
        <taxon>Spermatophyta</taxon>
        <taxon>Magnoliopsida</taxon>
        <taxon>eudicotyledons</taxon>
        <taxon>Gunneridae</taxon>
        <taxon>Pentapetalae</taxon>
        <taxon>asterids</taxon>
        <taxon>lamiids</taxon>
        <taxon>Solanales</taxon>
        <taxon>Solanaceae</taxon>
        <taxon>Solanoideae</taxon>
        <taxon>Solaneae</taxon>
        <taxon>Solanum</taxon>
    </lineage>
</organism>
<name>A0ABD2V005_9SOLN</name>
<gene>
    <name evidence="4" type="ORF">AABB24_006070</name>
</gene>
<comment type="similarity">
    <text evidence="1">Belongs to the DDA1 family.</text>
</comment>
<dbReference type="SUPFAM" id="SSF68906">
    <property type="entry name" value="SAP domain"/>
    <property type="match status" value="1"/>
</dbReference>
<sequence>FYRPHETLLRGENVSSLFCLNLNQFCSAATMEDTSSSIPPNNATTPGAAKYLAGLPSRGLFSSNVLSSTPGGMRVYVCDHETSPPEDQLIKTNQQNILIRSLMLKKQRGEYSSKDGKGISSNDNGRKRAAEKALDSRASAKKATTSNHAASAQETSKTRAPEIQNMTVEKLRALLKEKGLSLRGRKDELIARLRGDT</sequence>
<dbReference type="EMBL" id="JBJKTR010000003">
    <property type="protein sequence ID" value="KAL3374399.1"/>
    <property type="molecule type" value="Genomic_DNA"/>
</dbReference>
<dbReference type="AlphaFoldDB" id="A0ABD2V005"/>
<evidence type="ECO:0000256" key="2">
    <source>
        <dbReference type="SAM" id="MobiDB-lite"/>
    </source>
</evidence>
<dbReference type="PROSITE" id="PS50800">
    <property type="entry name" value="SAP"/>
    <property type="match status" value="1"/>
</dbReference>
<reference evidence="4 5" key="1">
    <citation type="submission" date="2024-05" db="EMBL/GenBank/DDBJ databases">
        <title>De novo assembly of an allotetraploid wild potato.</title>
        <authorList>
            <person name="Hosaka A.J."/>
        </authorList>
    </citation>
    <scope>NUCLEOTIDE SEQUENCE [LARGE SCALE GENOMIC DNA]</scope>
    <source>
        <tissue evidence="4">Young leaves</tissue>
    </source>
</reference>
<dbReference type="Pfam" id="PF02037">
    <property type="entry name" value="SAP"/>
    <property type="match status" value="1"/>
</dbReference>
<feature type="compositionally biased region" description="Basic and acidic residues" evidence="2">
    <location>
        <begin position="124"/>
        <end position="135"/>
    </location>
</feature>
<feature type="compositionally biased region" description="Basic and acidic residues" evidence="2">
    <location>
        <begin position="108"/>
        <end position="117"/>
    </location>
</feature>
<evidence type="ECO:0000313" key="4">
    <source>
        <dbReference type="EMBL" id="KAL3374399.1"/>
    </source>
</evidence>
<protein>
    <recommendedName>
        <fullName evidence="3">SAP domain-containing protein</fullName>
    </recommendedName>
</protein>
<dbReference type="Proteomes" id="UP001627284">
    <property type="component" value="Unassembled WGS sequence"/>
</dbReference>
<dbReference type="SMART" id="SM00513">
    <property type="entry name" value="SAP"/>
    <property type="match status" value="1"/>
</dbReference>
<evidence type="ECO:0000259" key="3">
    <source>
        <dbReference type="PROSITE" id="PS50800"/>
    </source>
</evidence>
<dbReference type="Pfam" id="PF10172">
    <property type="entry name" value="DDA1"/>
    <property type="match status" value="1"/>
</dbReference>
<evidence type="ECO:0000256" key="1">
    <source>
        <dbReference type="ARBA" id="ARBA00008042"/>
    </source>
</evidence>
<keyword evidence="5" id="KW-1185">Reference proteome</keyword>
<feature type="compositionally biased region" description="Polar residues" evidence="2">
    <location>
        <begin position="142"/>
        <end position="155"/>
    </location>
</feature>
<dbReference type="InterPro" id="IPR033575">
    <property type="entry name" value="DDA1-like"/>
</dbReference>
<dbReference type="InterPro" id="IPR036361">
    <property type="entry name" value="SAP_dom_sf"/>
</dbReference>
<dbReference type="InterPro" id="IPR018276">
    <property type="entry name" value="DDA1_dom"/>
</dbReference>
<dbReference type="PANTHER" id="PTHR31879:SF2">
    <property type="entry name" value="DET1- AND DDB1-ASSOCIATED PROTEIN 1"/>
    <property type="match status" value="1"/>
</dbReference>
<feature type="region of interest" description="Disordered" evidence="2">
    <location>
        <begin position="108"/>
        <end position="165"/>
    </location>
</feature>
<feature type="domain" description="SAP" evidence="3">
    <location>
        <begin position="163"/>
        <end position="197"/>
    </location>
</feature>
<dbReference type="Gene3D" id="1.10.720.30">
    <property type="entry name" value="SAP domain"/>
    <property type="match status" value="1"/>
</dbReference>
<evidence type="ECO:0000313" key="5">
    <source>
        <dbReference type="Proteomes" id="UP001627284"/>
    </source>
</evidence>
<feature type="non-terminal residue" evidence="4">
    <location>
        <position position="1"/>
    </location>
</feature>
<dbReference type="InterPro" id="IPR003034">
    <property type="entry name" value="SAP_dom"/>
</dbReference>
<dbReference type="PANTHER" id="PTHR31879">
    <property type="entry name" value="DET1- AND DDB1-ASSOCIATED PROTEIN 1"/>
    <property type="match status" value="1"/>
</dbReference>
<comment type="caution">
    <text evidence="4">The sequence shown here is derived from an EMBL/GenBank/DDBJ whole genome shotgun (WGS) entry which is preliminary data.</text>
</comment>
<accession>A0ABD2V005</accession>
<proteinExistence type="inferred from homology"/>